<comment type="similarity">
    <text evidence="2">Belongs to the cation transport ATPase (P-type) (TC 3.A.3) family. Type IB subfamily.</text>
</comment>
<keyword evidence="5" id="KW-0547">Nucleotide-binding</keyword>
<dbReference type="Gene3D" id="2.70.150.10">
    <property type="entry name" value="Calcium-transporting ATPase, cytoplasmic transduction domain A"/>
    <property type="match status" value="1"/>
</dbReference>
<dbReference type="AlphaFoldDB" id="A0A381MZL1"/>
<evidence type="ECO:0000256" key="3">
    <source>
        <dbReference type="ARBA" id="ARBA00022692"/>
    </source>
</evidence>
<gene>
    <name evidence="12" type="ORF">METZ01_LOCUS615</name>
</gene>
<keyword evidence="9 10" id="KW-0472">Membrane</keyword>
<protein>
    <recommendedName>
        <fullName evidence="11">HMA domain-containing protein</fullName>
    </recommendedName>
</protein>
<dbReference type="InterPro" id="IPR059000">
    <property type="entry name" value="ATPase_P-type_domA"/>
</dbReference>
<feature type="transmembrane region" description="Helical" evidence="10">
    <location>
        <begin position="123"/>
        <end position="141"/>
    </location>
</feature>
<dbReference type="PROSITE" id="PS50846">
    <property type="entry name" value="HMA_2"/>
    <property type="match status" value="1"/>
</dbReference>
<organism evidence="12">
    <name type="scientific">marine metagenome</name>
    <dbReference type="NCBI Taxonomy" id="408172"/>
    <lineage>
        <taxon>unclassified sequences</taxon>
        <taxon>metagenomes</taxon>
        <taxon>ecological metagenomes</taxon>
    </lineage>
</organism>
<feature type="transmembrane region" description="Helical" evidence="10">
    <location>
        <begin position="365"/>
        <end position="386"/>
    </location>
</feature>
<keyword evidence="4" id="KW-0479">Metal-binding</keyword>
<dbReference type="InterPro" id="IPR006121">
    <property type="entry name" value="HMA_dom"/>
</dbReference>
<evidence type="ECO:0000256" key="7">
    <source>
        <dbReference type="ARBA" id="ARBA00022967"/>
    </source>
</evidence>
<dbReference type="PROSITE" id="PS01229">
    <property type="entry name" value="COF_2"/>
    <property type="match status" value="1"/>
</dbReference>
<keyword evidence="6" id="KW-0067">ATP-binding</keyword>
<dbReference type="SUPFAM" id="SSF81665">
    <property type="entry name" value="Calcium ATPase, transmembrane domain M"/>
    <property type="match status" value="1"/>
</dbReference>
<dbReference type="Gene3D" id="3.40.1110.10">
    <property type="entry name" value="Calcium-transporting ATPase, cytoplasmic domain N"/>
    <property type="match status" value="1"/>
</dbReference>
<dbReference type="InterPro" id="IPR023214">
    <property type="entry name" value="HAD_sf"/>
</dbReference>
<dbReference type="SUPFAM" id="SSF81653">
    <property type="entry name" value="Calcium ATPase, transduction domain A"/>
    <property type="match status" value="1"/>
</dbReference>
<evidence type="ECO:0000313" key="12">
    <source>
        <dbReference type="EMBL" id="SUZ47761.1"/>
    </source>
</evidence>
<dbReference type="InterPro" id="IPR027256">
    <property type="entry name" value="P-typ_ATPase_IB"/>
</dbReference>
<dbReference type="InterPro" id="IPR036163">
    <property type="entry name" value="HMA_dom_sf"/>
</dbReference>
<sequence length="711" mass="74809">MAVDASAVNHESAGKRTQFIIEGMTCTACAARVEDALMQVRGVRDARVNFATATSLIWHDQTVDRTAMRELVASLGFRAVEDGDRAEIQAATETSLARRTIPALCIAVVALVTMFVEFPRGDWVVAVLATISVWWSGWTFHHSARLQILQRSLAMDTLVSLGTLTAWSWSAVVLISGADRTLHFEGATAIVAFVLLGKWWEARAMRSSGDSLRALADVTPKQVHLRDGTELPVQDLEVGMKFVVAPGERVATDGRVIEGTSEVDASQTSGESSPVDVALGAMIAGGVLNGSGALVVEATAVGEDTEIARVARLVEDAQAGKAPIQRLADRLAAIFVPVVMVLAAGTLVVRVILGHEVSDVLTAAIAVLIVSCPCALGLATPLAVLVGTGRAAQLGVIVAGAHILDSTRSVDTVVFDKTGTLTKGQPTVSEVVALDNDSSLLMSLAGSLESRSEHPVARAFTQFSDEHAVVTNFVNHPGQGITGTVDGETIRVGKRALFQDVPSSLLNLDISGTKIFLGRGAIAEAAVFVRDELRPTSAEAISALRDLGLEVVLLSGDSREVAEDVAADLGIDKVIAEVLPEEKRDQVAAMQADGQCVAMVGDGINDTPALAIADLGIAMQSGTDAARNTADLTIMTNDPRAVADGIALSRRTLRVIKVNLAWAFSYNVVALPLAMTGSLAPTQAAIAMALSSFFVVTNSLRLRRFSSLCTD</sequence>
<keyword evidence="8 10" id="KW-1133">Transmembrane helix</keyword>
<dbReference type="GO" id="GO:0012505">
    <property type="term" value="C:endomembrane system"/>
    <property type="evidence" value="ECO:0007669"/>
    <property type="project" value="UniProtKB-SubCell"/>
</dbReference>
<dbReference type="PRINTS" id="PR00119">
    <property type="entry name" value="CATATPASE"/>
</dbReference>
<dbReference type="InterPro" id="IPR008250">
    <property type="entry name" value="ATPase_P-typ_transduc_dom_A_sf"/>
</dbReference>
<evidence type="ECO:0000256" key="5">
    <source>
        <dbReference type="ARBA" id="ARBA00022741"/>
    </source>
</evidence>
<dbReference type="SUPFAM" id="SSF55008">
    <property type="entry name" value="HMA, heavy metal-associated domain"/>
    <property type="match status" value="1"/>
</dbReference>
<dbReference type="InterPro" id="IPR023298">
    <property type="entry name" value="ATPase_P-typ_TM_dom_sf"/>
</dbReference>
<dbReference type="InterPro" id="IPR023299">
    <property type="entry name" value="ATPase_P-typ_cyto_dom_N"/>
</dbReference>
<dbReference type="InterPro" id="IPR001757">
    <property type="entry name" value="P_typ_ATPase"/>
</dbReference>
<comment type="subcellular location">
    <subcellularLocation>
        <location evidence="1">Endomembrane system</location>
        <topology evidence="1">Multi-pass membrane protein</topology>
    </subcellularLocation>
</comment>
<dbReference type="InterPro" id="IPR018303">
    <property type="entry name" value="ATPase_P-typ_P_site"/>
</dbReference>
<dbReference type="PROSITE" id="PS01047">
    <property type="entry name" value="HMA_1"/>
    <property type="match status" value="1"/>
</dbReference>
<dbReference type="GO" id="GO:0016887">
    <property type="term" value="F:ATP hydrolysis activity"/>
    <property type="evidence" value="ECO:0007669"/>
    <property type="project" value="InterPro"/>
</dbReference>
<dbReference type="GO" id="GO:0016020">
    <property type="term" value="C:membrane"/>
    <property type="evidence" value="ECO:0007669"/>
    <property type="project" value="InterPro"/>
</dbReference>
<dbReference type="Pfam" id="PF00122">
    <property type="entry name" value="E1-E2_ATPase"/>
    <property type="match status" value="1"/>
</dbReference>
<feature type="transmembrane region" description="Helical" evidence="10">
    <location>
        <begin position="658"/>
        <end position="675"/>
    </location>
</feature>
<dbReference type="Pfam" id="PF00403">
    <property type="entry name" value="HMA"/>
    <property type="match status" value="1"/>
</dbReference>
<dbReference type="GO" id="GO:0005524">
    <property type="term" value="F:ATP binding"/>
    <property type="evidence" value="ECO:0007669"/>
    <property type="project" value="UniProtKB-KW"/>
</dbReference>
<dbReference type="Pfam" id="PF00702">
    <property type="entry name" value="Hydrolase"/>
    <property type="match status" value="1"/>
</dbReference>
<dbReference type="NCBIfam" id="TIGR01494">
    <property type="entry name" value="ATPase_P-type"/>
    <property type="match status" value="1"/>
</dbReference>
<dbReference type="InterPro" id="IPR036412">
    <property type="entry name" value="HAD-like_sf"/>
</dbReference>
<accession>A0A381MZL1</accession>
<feature type="transmembrane region" description="Helical" evidence="10">
    <location>
        <begin position="331"/>
        <end position="353"/>
    </location>
</feature>
<dbReference type="GO" id="GO:0055070">
    <property type="term" value="P:copper ion homeostasis"/>
    <property type="evidence" value="ECO:0007669"/>
    <property type="project" value="TreeGrafter"/>
</dbReference>
<dbReference type="PANTHER" id="PTHR43520">
    <property type="entry name" value="ATP7, ISOFORM B"/>
    <property type="match status" value="1"/>
</dbReference>
<evidence type="ECO:0000256" key="1">
    <source>
        <dbReference type="ARBA" id="ARBA00004127"/>
    </source>
</evidence>
<dbReference type="SUPFAM" id="SSF56784">
    <property type="entry name" value="HAD-like"/>
    <property type="match status" value="1"/>
</dbReference>
<dbReference type="PANTHER" id="PTHR43520:SF8">
    <property type="entry name" value="P-TYPE CU(+) TRANSPORTER"/>
    <property type="match status" value="1"/>
</dbReference>
<name>A0A381MZL1_9ZZZZ</name>
<dbReference type="NCBIfam" id="TIGR01512">
    <property type="entry name" value="ATPase-IB2_Cd"/>
    <property type="match status" value="1"/>
</dbReference>
<dbReference type="EMBL" id="UINC01000033">
    <property type="protein sequence ID" value="SUZ47761.1"/>
    <property type="molecule type" value="Genomic_DNA"/>
</dbReference>
<keyword evidence="7" id="KW-1278">Translocase</keyword>
<feature type="domain" description="HMA" evidence="11">
    <location>
        <begin position="15"/>
        <end position="80"/>
    </location>
</feature>
<dbReference type="NCBIfam" id="TIGR01525">
    <property type="entry name" value="ATPase-IB_hvy"/>
    <property type="match status" value="1"/>
</dbReference>
<dbReference type="PRINTS" id="PR00941">
    <property type="entry name" value="CDATPASE"/>
</dbReference>
<feature type="transmembrane region" description="Helical" evidence="10">
    <location>
        <begin position="681"/>
        <end position="700"/>
    </location>
</feature>
<dbReference type="GO" id="GO:0005507">
    <property type="term" value="F:copper ion binding"/>
    <property type="evidence" value="ECO:0007669"/>
    <property type="project" value="TreeGrafter"/>
</dbReference>
<dbReference type="PROSITE" id="PS00154">
    <property type="entry name" value="ATPASE_E1_E2"/>
    <property type="match status" value="1"/>
</dbReference>
<evidence type="ECO:0000259" key="11">
    <source>
        <dbReference type="PROSITE" id="PS50846"/>
    </source>
</evidence>
<evidence type="ECO:0000256" key="9">
    <source>
        <dbReference type="ARBA" id="ARBA00023136"/>
    </source>
</evidence>
<evidence type="ECO:0000256" key="6">
    <source>
        <dbReference type="ARBA" id="ARBA00022840"/>
    </source>
</evidence>
<dbReference type="CDD" id="cd00371">
    <property type="entry name" value="HMA"/>
    <property type="match status" value="1"/>
</dbReference>
<feature type="transmembrane region" description="Helical" evidence="10">
    <location>
        <begin position="100"/>
        <end position="117"/>
    </location>
</feature>
<dbReference type="NCBIfam" id="TIGR01511">
    <property type="entry name" value="ATPase-IB1_Cu"/>
    <property type="match status" value="1"/>
</dbReference>
<dbReference type="InterPro" id="IPR017969">
    <property type="entry name" value="Heavy-metal-associated_CS"/>
</dbReference>
<evidence type="ECO:0000256" key="10">
    <source>
        <dbReference type="SAM" id="Phobius"/>
    </source>
</evidence>
<reference evidence="12" key="1">
    <citation type="submission" date="2018-05" db="EMBL/GenBank/DDBJ databases">
        <authorList>
            <person name="Lanie J.A."/>
            <person name="Ng W.-L."/>
            <person name="Kazmierczak K.M."/>
            <person name="Andrzejewski T.M."/>
            <person name="Davidsen T.M."/>
            <person name="Wayne K.J."/>
            <person name="Tettelin H."/>
            <person name="Glass J.I."/>
            <person name="Rusch D."/>
            <person name="Podicherti R."/>
            <person name="Tsui H.-C.T."/>
            <person name="Winkler M.E."/>
        </authorList>
    </citation>
    <scope>NUCLEOTIDE SEQUENCE</scope>
</reference>
<dbReference type="Gene3D" id="3.40.50.1000">
    <property type="entry name" value="HAD superfamily/HAD-like"/>
    <property type="match status" value="1"/>
</dbReference>
<feature type="transmembrane region" description="Helical" evidence="10">
    <location>
        <begin position="182"/>
        <end position="200"/>
    </location>
</feature>
<proteinExistence type="inferred from homology"/>
<evidence type="ECO:0000256" key="8">
    <source>
        <dbReference type="ARBA" id="ARBA00022989"/>
    </source>
</evidence>
<evidence type="ECO:0000256" key="4">
    <source>
        <dbReference type="ARBA" id="ARBA00022723"/>
    </source>
</evidence>
<dbReference type="GO" id="GO:0043682">
    <property type="term" value="F:P-type divalent copper transporter activity"/>
    <property type="evidence" value="ECO:0007669"/>
    <property type="project" value="TreeGrafter"/>
</dbReference>
<keyword evidence="3 10" id="KW-0812">Transmembrane</keyword>
<feature type="transmembrane region" description="Helical" evidence="10">
    <location>
        <begin position="153"/>
        <end position="176"/>
    </location>
</feature>
<dbReference type="Gene3D" id="3.30.70.100">
    <property type="match status" value="1"/>
</dbReference>
<evidence type="ECO:0000256" key="2">
    <source>
        <dbReference type="ARBA" id="ARBA00006024"/>
    </source>
</evidence>